<evidence type="ECO:0000313" key="3">
    <source>
        <dbReference type="EMBL" id="SJM52800.1"/>
    </source>
</evidence>
<keyword evidence="2" id="KW-0812">Transmembrane</keyword>
<keyword evidence="4" id="KW-1185">Reference proteome</keyword>
<evidence type="ECO:0000256" key="1">
    <source>
        <dbReference type="SAM" id="MobiDB-lite"/>
    </source>
</evidence>
<organism evidence="3 4">
    <name type="scientific">Agrococcus casei LMG 22410</name>
    <dbReference type="NCBI Taxonomy" id="1255656"/>
    <lineage>
        <taxon>Bacteria</taxon>
        <taxon>Bacillati</taxon>
        <taxon>Actinomycetota</taxon>
        <taxon>Actinomycetes</taxon>
        <taxon>Micrococcales</taxon>
        <taxon>Microbacteriaceae</taxon>
        <taxon>Agrococcus</taxon>
    </lineage>
</organism>
<feature type="region of interest" description="Disordered" evidence="1">
    <location>
        <begin position="473"/>
        <end position="564"/>
    </location>
</feature>
<evidence type="ECO:0000256" key="2">
    <source>
        <dbReference type="SAM" id="Phobius"/>
    </source>
</evidence>
<dbReference type="Proteomes" id="UP000195787">
    <property type="component" value="Unassembled WGS sequence"/>
</dbReference>
<proteinExistence type="predicted"/>
<dbReference type="EMBL" id="FUHU01000020">
    <property type="protein sequence ID" value="SJM52800.1"/>
    <property type="molecule type" value="Genomic_DNA"/>
</dbReference>
<dbReference type="AlphaFoldDB" id="A0A1R4F9Z6"/>
<name>A0A1R4F9Z6_9MICO</name>
<dbReference type="GeneID" id="303172251"/>
<dbReference type="SUPFAM" id="SSF53474">
    <property type="entry name" value="alpha/beta-Hydrolases"/>
    <property type="match status" value="1"/>
</dbReference>
<protein>
    <submittedName>
        <fullName evidence="3">Uncharacterized protein</fullName>
    </submittedName>
</protein>
<dbReference type="Gene3D" id="3.40.50.1820">
    <property type="entry name" value="alpha/beta hydrolase"/>
    <property type="match status" value="1"/>
</dbReference>
<feature type="transmembrane region" description="Helical" evidence="2">
    <location>
        <begin position="200"/>
        <end position="221"/>
    </location>
</feature>
<gene>
    <name evidence="3" type="ORF">CZ674_03400</name>
</gene>
<accession>A0A1R4F9Z6</accession>
<evidence type="ECO:0000313" key="4">
    <source>
        <dbReference type="Proteomes" id="UP000195787"/>
    </source>
</evidence>
<keyword evidence="2" id="KW-1133">Transmembrane helix</keyword>
<dbReference type="RefSeq" id="WP_086991136.1">
    <property type="nucleotide sequence ID" value="NZ_FUHU01000020.1"/>
</dbReference>
<sequence length="564" mass="59759">MALEQIDGQPHVVEGHGETYVNTAAAIEDAITMLRRIRDEDTTISKAIDRVRDESGRVSEEIAKATERYSVTGVALVDYADELQAAQLAADDAIESYAAAETSLAGAEQARDSAKSGDSDADLSGYDSQIAVYQQAKSDARAGWDAALQRKNTAADAAAAKINEIISDADINDSWWDDVKGFFSEALAWIGDALQAVLEFLAKVVVAIAAILAGVALLVAAVLAGPFVAVLLVVAGIGLITWVLTGGSNSFLETLFNTGDLGAAFTAGVLKTIDAMFPGIVDWLVATDLGTPEFQRHHEHPDFMRDLPMSSGDMLAALQQGNVDVDGQYGDVLSEFGLDGGNSSMITITEVVGPDGEVRYRVNIPSTQQWMPNGDGINDIGSDANAKFGTEQTQLEQAVIDAMQRAGIEPGDSVLLTGWSLGGITAANLAADSDFTSTYSVDGIVVSGSPIDDVNIDTSIPVLSFEHVGGNGSMSDPVPWLENPDGDYYGDDPNRTNIQVEPPSDAPFVPHSGDAYTKSVQDQGDTGGSQADVWSEQHLPDYFSDEESSDSYVYRRGDSEPAIN</sequence>
<reference evidence="3 4" key="1">
    <citation type="submission" date="2017-02" db="EMBL/GenBank/DDBJ databases">
        <authorList>
            <person name="Peterson S.W."/>
        </authorList>
    </citation>
    <scope>NUCLEOTIDE SEQUENCE [LARGE SCALE GENOMIC DNA]</scope>
    <source>
        <strain evidence="3 4">LMG 22410</strain>
    </source>
</reference>
<dbReference type="InterPro" id="IPR029058">
    <property type="entry name" value="AB_hydrolase_fold"/>
</dbReference>
<dbReference type="OrthoDB" id="5095936at2"/>
<feature type="compositionally biased region" description="Basic and acidic residues" evidence="1">
    <location>
        <begin position="553"/>
        <end position="564"/>
    </location>
</feature>
<feature type="transmembrane region" description="Helical" evidence="2">
    <location>
        <begin position="227"/>
        <end position="245"/>
    </location>
</feature>
<keyword evidence="2" id="KW-0472">Membrane</keyword>